<evidence type="ECO:0008006" key="4">
    <source>
        <dbReference type="Google" id="ProtNLM"/>
    </source>
</evidence>
<evidence type="ECO:0000313" key="2">
    <source>
        <dbReference type="EMBL" id="MBK1816918.1"/>
    </source>
</evidence>
<reference evidence="2" key="1">
    <citation type="submission" date="2021-01" db="EMBL/GenBank/DDBJ databases">
        <title>Modified the classification status of verrucomicrobia.</title>
        <authorList>
            <person name="Feng X."/>
        </authorList>
    </citation>
    <scope>NUCLEOTIDE SEQUENCE</scope>
    <source>
        <strain evidence="2">JCM 18052</strain>
    </source>
</reference>
<keyword evidence="1" id="KW-0732">Signal</keyword>
<dbReference type="EMBL" id="JAENIK010000011">
    <property type="protein sequence ID" value="MBK1816918.1"/>
    <property type="molecule type" value="Genomic_DNA"/>
</dbReference>
<dbReference type="Gene3D" id="2.150.10.10">
    <property type="entry name" value="Serralysin-like metalloprotease, C-terminal"/>
    <property type="match status" value="1"/>
</dbReference>
<accession>A0A934R200</accession>
<dbReference type="RefSeq" id="WP_200351841.1">
    <property type="nucleotide sequence ID" value="NZ_BAABHZ010000006.1"/>
</dbReference>
<evidence type="ECO:0000256" key="1">
    <source>
        <dbReference type="SAM" id="SignalP"/>
    </source>
</evidence>
<name>A0A934R200_9BACT</name>
<evidence type="ECO:0000313" key="3">
    <source>
        <dbReference type="Proteomes" id="UP000600139"/>
    </source>
</evidence>
<sequence>MKTTSHNPFLSAAISLTISLLISGPAMVRAAATLNSSDVFVVTGSPDGNVILPGNVSLAGGIDIGATTYSALQIDYYGGSSHTAVFGTSEASNDFVWKDNLAATPRNKMWLNDNNVLTLYKADGNTSGFSFEPDSGIITLPATGGSIRSGSTTAMSISGLGALSFSVAPSFTGGLLIPSGQLNVTATTASTSSGTGALIVAGGIGVLKDSFINGVRIGKGAGTGNGTNTALGVDALLSNTTGFSNTGLGASALRLNQGGYNNSGVGVNALTANTSGANNTALGSYALYANSSGYYNTSTGVSALQSNTTGGSNSAFGDHALYLNTTAHGNSAFGKDALYSNLAYYNSAMGYRALYLNTSGSGNSATGGFALAANTTGSNNSATGSYALFSNTVGSSNTATGANAMYANTNGADNTASGAIALYSNVNGSYNVSTGWGSLYSNISGNYNTVVGYRAAYSNTTGSQNTAVGSSAGTNNTTGRQNVFLGINAGASQADGSAPLADPFNSVYIGFNTRGGNDDDDNSIVIGANAIGEGANTTVLGNATTEKSHLFGQTTLTNTPWKTRDPLVPAVEDPTTSPDDNGGEALVVEGHAVLAGKVTLSVPQGDILMGEFGN</sequence>
<feature type="signal peptide" evidence="1">
    <location>
        <begin position="1"/>
        <end position="30"/>
    </location>
</feature>
<proteinExistence type="predicted"/>
<gene>
    <name evidence="2" type="ORF">JIN84_14930</name>
</gene>
<dbReference type="InterPro" id="IPR011049">
    <property type="entry name" value="Serralysin-like_metalloprot_C"/>
</dbReference>
<protein>
    <recommendedName>
        <fullName evidence="4">Trimeric autotransporter adhesin YadA-like head domain-containing protein</fullName>
    </recommendedName>
</protein>
<dbReference type="AlphaFoldDB" id="A0A934R200"/>
<dbReference type="Proteomes" id="UP000600139">
    <property type="component" value="Unassembled WGS sequence"/>
</dbReference>
<organism evidence="2 3">
    <name type="scientific">Luteolibacter yonseiensis</name>
    <dbReference type="NCBI Taxonomy" id="1144680"/>
    <lineage>
        <taxon>Bacteria</taxon>
        <taxon>Pseudomonadati</taxon>
        <taxon>Verrucomicrobiota</taxon>
        <taxon>Verrucomicrobiia</taxon>
        <taxon>Verrucomicrobiales</taxon>
        <taxon>Verrucomicrobiaceae</taxon>
        <taxon>Luteolibacter</taxon>
    </lineage>
</organism>
<keyword evidence="3" id="KW-1185">Reference proteome</keyword>
<comment type="caution">
    <text evidence="2">The sequence shown here is derived from an EMBL/GenBank/DDBJ whole genome shotgun (WGS) entry which is preliminary data.</text>
</comment>
<feature type="chain" id="PRO_5037159696" description="Trimeric autotransporter adhesin YadA-like head domain-containing protein" evidence="1">
    <location>
        <begin position="31"/>
        <end position="614"/>
    </location>
</feature>